<feature type="compositionally biased region" description="Polar residues" evidence="1">
    <location>
        <begin position="12"/>
        <end position="30"/>
    </location>
</feature>
<organism evidence="2 3">
    <name type="scientific">Patella caerulea</name>
    <name type="common">Rayed Mediterranean limpet</name>
    <dbReference type="NCBI Taxonomy" id="87958"/>
    <lineage>
        <taxon>Eukaryota</taxon>
        <taxon>Metazoa</taxon>
        <taxon>Spiralia</taxon>
        <taxon>Lophotrochozoa</taxon>
        <taxon>Mollusca</taxon>
        <taxon>Gastropoda</taxon>
        <taxon>Patellogastropoda</taxon>
        <taxon>Patelloidea</taxon>
        <taxon>Patellidae</taxon>
        <taxon>Patella</taxon>
    </lineage>
</organism>
<sequence length="140" mass="15644">MSDAESPPASPRNEQPVNPTPQSSTPVPDEAFTSTLNAVTLELSKAFGKPEVENAIRPMVTLILKEQIDKYIAPLRKEINDLKYEISSVTLQLNGILNERNDDLEQYGRRNCIRISGITETPNEIVEHKIIEVLNKSSQT</sequence>
<dbReference type="EMBL" id="JAZGQO010000007">
    <property type="protein sequence ID" value="KAK6181923.1"/>
    <property type="molecule type" value="Genomic_DNA"/>
</dbReference>
<proteinExistence type="predicted"/>
<dbReference type="Proteomes" id="UP001347796">
    <property type="component" value="Unassembled WGS sequence"/>
</dbReference>
<evidence type="ECO:0000256" key="1">
    <source>
        <dbReference type="SAM" id="MobiDB-lite"/>
    </source>
</evidence>
<protein>
    <submittedName>
        <fullName evidence="2">Uncharacterized protein</fullName>
    </submittedName>
</protein>
<feature type="region of interest" description="Disordered" evidence="1">
    <location>
        <begin position="1"/>
        <end position="30"/>
    </location>
</feature>
<comment type="caution">
    <text evidence="2">The sequence shown here is derived from an EMBL/GenBank/DDBJ whole genome shotgun (WGS) entry which is preliminary data.</text>
</comment>
<evidence type="ECO:0000313" key="3">
    <source>
        <dbReference type="Proteomes" id="UP001347796"/>
    </source>
</evidence>
<dbReference type="AlphaFoldDB" id="A0AAN8JW26"/>
<gene>
    <name evidence="2" type="ORF">SNE40_009700</name>
</gene>
<evidence type="ECO:0000313" key="2">
    <source>
        <dbReference type="EMBL" id="KAK6181923.1"/>
    </source>
</evidence>
<name>A0AAN8JW26_PATCE</name>
<reference evidence="2 3" key="1">
    <citation type="submission" date="2024-01" db="EMBL/GenBank/DDBJ databases">
        <title>The genome of the rayed Mediterranean limpet Patella caerulea (Linnaeus, 1758).</title>
        <authorList>
            <person name="Anh-Thu Weber A."/>
            <person name="Halstead-Nussloch G."/>
        </authorList>
    </citation>
    <scope>NUCLEOTIDE SEQUENCE [LARGE SCALE GENOMIC DNA]</scope>
    <source>
        <strain evidence="2">AATW-2023a</strain>
        <tissue evidence="2">Whole specimen</tissue>
    </source>
</reference>
<accession>A0AAN8JW26</accession>
<keyword evidence="3" id="KW-1185">Reference proteome</keyword>